<evidence type="ECO:0000256" key="2">
    <source>
        <dbReference type="ARBA" id="ARBA00022679"/>
    </source>
</evidence>
<dbReference type="InterPro" id="IPR000438">
    <property type="entry name" value="Acetyl_CoA_COase_Trfase_b_su"/>
</dbReference>
<evidence type="ECO:0000259" key="7">
    <source>
        <dbReference type="PROSITE" id="PS50980"/>
    </source>
</evidence>
<keyword evidence="5" id="KW-0862">Zinc</keyword>
<evidence type="ECO:0000313" key="8">
    <source>
        <dbReference type="EMBL" id="EFJ37450.1"/>
    </source>
</evidence>
<accession>D8QSK3</accession>
<keyword evidence="3" id="KW-0547">Nucleotide-binding</keyword>
<evidence type="ECO:0000256" key="1">
    <source>
        <dbReference type="ARBA" id="ARBA00011842"/>
    </source>
</evidence>
<evidence type="ECO:0000256" key="6">
    <source>
        <dbReference type="ARBA" id="ARBA00022840"/>
    </source>
</evidence>
<comment type="subunit">
    <text evidence="1">Acetyl-CoA carboxylase is a heterohexamer composed of biotin carboxyl carrier protein, biotin carboxylase and 2 subunits each of ACCase subunit alpha and ACCase plastid-coded subunit beta (accD).</text>
</comment>
<keyword evidence="9" id="KW-1185">Reference proteome</keyword>
<dbReference type="InterPro" id="IPR034733">
    <property type="entry name" value="AcCoA_carboxyl_beta"/>
</dbReference>
<feature type="domain" description="CoA carboxyltransferase N-terminal" evidence="7">
    <location>
        <begin position="5"/>
        <end position="278"/>
    </location>
</feature>
<dbReference type="Proteomes" id="UP000001514">
    <property type="component" value="Unassembled WGS sequence"/>
</dbReference>
<protein>
    <recommendedName>
        <fullName evidence="7">CoA carboxyltransferase N-terminal domain-containing protein</fullName>
    </recommendedName>
</protein>
<organism evidence="9">
    <name type="scientific">Selaginella moellendorffii</name>
    <name type="common">Spikemoss</name>
    <dbReference type="NCBI Taxonomy" id="88036"/>
    <lineage>
        <taxon>Eukaryota</taxon>
        <taxon>Viridiplantae</taxon>
        <taxon>Streptophyta</taxon>
        <taxon>Embryophyta</taxon>
        <taxon>Tracheophyta</taxon>
        <taxon>Lycopodiopsida</taxon>
        <taxon>Selaginellales</taxon>
        <taxon>Selaginellaceae</taxon>
        <taxon>Selaginella</taxon>
    </lineage>
</organism>
<dbReference type="eggNOG" id="KOG0540">
    <property type="taxonomic scope" value="Eukaryota"/>
</dbReference>
<dbReference type="InParanoid" id="D8QSK3"/>
<evidence type="ECO:0000256" key="3">
    <source>
        <dbReference type="ARBA" id="ARBA00022741"/>
    </source>
</evidence>
<dbReference type="KEGG" id="smo:SELMODRAFT_77337"/>
<dbReference type="Gene3D" id="3.90.226.10">
    <property type="entry name" value="2-enoyl-CoA Hydratase, Chain A, domain 1"/>
    <property type="match status" value="1"/>
</dbReference>
<dbReference type="SUPFAM" id="SSF52096">
    <property type="entry name" value="ClpP/crotonase"/>
    <property type="match status" value="1"/>
</dbReference>
<keyword evidence="2" id="KW-0808">Transferase</keyword>
<proteinExistence type="inferred from homology"/>
<dbReference type="NCBIfam" id="TIGR00515">
    <property type="entry name" value="accD"/>
    <property type="match status" value="1"/>
</dbReference>
<dbReference type="PRINTS" id="PR01070">
    <property type="entry name" value="ACCCTRFRASEB"/>
</dbReference>
<dbReference type="PANTHER" id="PTHR42995">
    <property type="entry name" value="ACETYL-COENZYME A CARBOXYLASE CARBOXYL TRANSFERASE SUBUNIT BETA, CHLOROPLASTIC"/>
    <property type="match status" value="1"/>
</dbReference>
<keyword evidence="6" id="KW-0067">ATP-binding</keyword>
<dbReference type="InterPro" id="IPR011762">
    <property type="entry name" value="COA_CT_N"/>
</dbReference>
<dbReference type="OMA" id="MSHYPAS"/>
<evidence type="ECO:0000256" key="4">
    <source>
        <dbReference type="ARBA" id="ARBA00022771"/>
    </source>
</evidence>
<dbReference type="Pfam" id="PF01039">
    <property type="entry name" value="Carboxyl_trans"/>
    <property type="match status" value="1"/>
</dbReference>
<dbReference type="HOGENOM" id="CLU_015486_1_1_1"/>
<dbReference type="PROSITE" id="PS50980">
    <property type="entry name" value="COA_CT_NTER"/>
    <property type="match status" value="1"/>
</dbReference>
<keyword evidence="4" id="KW-0863">Zinc-finger</keyword>
<dbReference type="GO" id="GO:0005524">
    <property type="term" value="F:ATP binding"/>
    <property type="evidence" value="ECO:0007669"/>
    <property type="project" value="UniProtKB-KW"/>
</dbReference>
<evidence type="ECO:0000313" key="9">
    <source>
        <dbReference type="Proteomes" id="UP000001514"/>
    </source>
</evidence>
<dbReference type="Gramene" id="EFJ37450">
    <property type="protein sequence ID" value="EFJ37450"/>
    <property type="gene ID" value="SELMODRAFT_77337"/>
</dbReference>
<sequence length="280" mass="30274">MIKGLWDVCDACGAMLYARSDDDTGIPNRICHECGYHLRRGSSDRIDLLLDPGTWAPLDETMVAKDVLGFRDDEDYATRLVSYRKRSGLTDAVQTGLGEIMGTKIALGVMDFRFMGGSMGSVVGEKITRLVEHATRLELPLVIVCSSGGARMQEGTLSLMQMAKVSAALDVHQIQKGLLYIPILTNPTTGGITASFGMLGDIAMAEPMAYIAFAGGRVIQQTLRKKLPENFQTAEYCFEHGLVDLIVPGSLLRSALSDIFDLYAAAPIKRKASSGGFAPC</sequence>
<dbReference type="GO" id="GO:0016740">
    <property type="term" value="F:transferase activity"/>
    <property type="evidence" value="ECO:0007669"/>
    <property type="project" value="UniProtKB-KW"/>
</dbReference>
<dbReference type="GO" id="GO:0003989">
    <property type="term" value="F:acetyl-CoA carboxylase activity"/>
    <property type="evidence" value="ECO:0007669"/>
    <property type="project" value="InterPro"/>
</dbReference>
<dbReference type="OrthoDB" id="10053020at2759"/>
<dbReference type="GO" id="GO:0008270">
    <property type="term" value="F:zinc ion binding"/>
    <property type="evidence" value="ECO:0007669"/>
    <property type="project" value="UniProtKB-KW"/>
</dbReference>
<dbReference type="GO" id="GO:0006633">
    <property type="term" value="P:fatty acid biosynthetic process"/>
    <property type="evidence" value="ECO:0000318"/>
    <property type="project" value="GO_Central"/>
</dbReference>
<keyword evidence="4" id="KW-0479">Metal-binding</keyword>
<dbReference type="FunCoup" id="D8QSK3">
    <property type="interactions" value="353"/>
</dbReference>
<dbReference type="HAMAP" id="MF_01395">
    <property type="entry name" value="AcetylCoA_CT_beta"/>
    <property type="match status" value="1"/>
</dbReference>
<gene>
    <name evidence="8" type="ORF">SELMODRAFT_77337</name>
</gene>
<name>D8QSK3_SELML</name>
<dbReference type="InterPro" id="IPR029045">
    <property type="entry name" value="ClpP/crotonase-like_dom_sf"/>
</dbReference>
<dbReference type="STRING" id="88036.D8QSK3"/>
<dbReference type="EMBL" id="GL377566">
    <property type="protein sequence ID" value="EFJ37450.1"/>
    <property type="molecule type" value="Genomic_DNA"/>
</dbReference>
<dbReference type="GO" id="GO:0009317">
    <property type="term" value="C:acetyl-CoA carboxylase complex"/>
    <property type="evidence" value="ECO:0007669"/>
    <property type="project" value="InterPro"/>
</dbReference>
<dbReference type="PANTHER" id="PTHR42995:SF5">
    <property type="entry name" value="ACETYL-COENZYME A CARBOXYLASE CARBOXYL TRANSFERASE SUBUNIT BETA, CHLOROPLASTIC"/>
    <property type="match status" value="1"/>
</dbReference>
<dbReference type="AlphaFoldDB" id="D8QSK3"/>
<evidence type="ECO:0000256" key="5">
    <source>
        <dbReference type="ARBA" id="ARBA00022833"/>
    </source>
</evidence>
<reference evidence="8 9" key="1">
    <citation type="journal article" date="2011" name="Science">
        <title>The Selaginella genome identifies genetic changes associated with the evolution of vascular plants.</title>
        <authorList>
            <person name="Banks J.A."/>
            <person name="Nishiyama T."/>
            <person name="Hasebe M."/>
            <person name="Bowman J.L."/>
            <person name="Gribskov M."/>
            <person name="dePamphilis C."/>
            <person name="Albert V.A."/>
            <person name="Aono N."/>
            <person name="Aoyama T."/>
            <person name="Ambrose B.A."/>
            <person name="Ashton N.W."/>
            <person name="Axtell M.J."/>
            <person name="Barker E."/>
            <person name="Barker M.S."/>
            <person name="Bennetzen J.L."/>
            <person name="Bonawitz N.D."/>
            <person name="Chapple C."/>
            <person name="Cheng C."/>
            <person name="Correa L.G."/>
            <person name="Dacre M."/>
            <person name="DeBarry J."/>
            <person name="Dreyer I."/>
            <person name="Elias M."/>
            <person name="Engstrom E.M."/>
            <person name="Estelle M."/>
            <person name="Feng L."/>
            <person name="Finet C."/>
            <person name="Floyd S.K."/>
            <person name="Frommer W.B."/>
            <person name="Fujita T."/>
            <person name="Gramzow L."/>
            <person name="Gutensohn M."/>
            <person name="Harholt J."/>
            <person name="Hattori M."/>
            <person name="Heyl A."/>
            <person name="Hirai T."/>
            <person name="Hiwatashi Y."/>
            <person name="Ishikawa M."/>
            <person name="Iwata M."/>
            <person name="Karol K.G."/>
            <person name="Koehler B."/>
            <person name="Kolukisaoglu U."/>
            <person name="Kubo M."/>
            <person name="Kurata T."/>
            <person name="Lalonde S."/>
            <person name="Li K."/>
            <person name="Li Y."/>
            <person name="Litt A."/>
            <person name="Lyons E."/>
            <person name="Manning G."/>
            <person name="Maruyama T."/>
            <person name="Michael T.P."/>
            <person name="Mikami K."/>
            <person name="Miyazaki S."/>
            <person name="Morinaga S."/>
            <person name="Murata T."/>
            <person name="Mueller-Roeber B."/>
            <person name="Nelson D.R."/>
            <person name="Obara M."/>
            <person name="Oguri Y."/>
            <person name="Olmstead R.G."/>
            <person name="Onodera N."/>
            <person name="Petersen B.L."/>
            <person name="Pils B."/>
            <person name="Prigge M."/>
            <person name="Rensing S.A."/>
            <person name="Riano-Pachon D.M."/>
            <person name="Roberts A.W."/>
            <person name="Sato Y."/>
            <person name="Scheller H.V."/>
            <person name="Schulz B."/>
            <person name="Schulz C."/>
            <person name="Shakirov E.V."/>
            <person name="Shibagaki N."/>
            <person name="Shinohara N."/>
            <person name="Shippen D.E."/>
            <person name="Soerensen I."/>
            <person name="Sotooka R."/>
            <person name="Sugimoto N."/>
            <person name="Sugita M."/>
            <person name="Sumikawa N."/>
            <person name="Tanurdzic M."/>
            <person name="Theissen G."/>
            <person name="Ulvskov P."/>
            <person name="Wakazuki S."/>
            <person name="Weng J.K."/>
            <person name="Willats W.W."/>
            <person name="Wipf D."/>
            <person name="Wolf P.G."/>
            <person name="Yang L."/>
            <person name="Zimmer A.D."/>
            <person name="Zhu Q."/>
            <person name="Mitros T."/>
            <person name="Hellsten U."/>
            <person name="Loque D."/>
            <person name="Otillar R."/>
            <person name="Salamov A."/>
            <person name="Schmutz J."/>
            <person name="Shapiro H."/>
            <person name="Lindquist E."/>
            <person name="Lucas S."/>
            <person name="Rokhsar D."/>
            <person name="Grigoriev I.V."/>
        </authorList>
    </citation>
    <scope>NUCLEOTIDE SEQUENCE [LARGE SCALE GENOMIC DNA]</scope>
</reference>